<dbReference type="EMBL" id="LXEY01000112">
    <property type="protein sequence ID" value="OAV52030.1"/>
    <property type="molecule type" value="Genomic_DNA"/>
</dbReference>
<dbReference type="Pfam" id="PF12760">
    <property type="entry name" value="Zn_ribbon_IS1595"/>
    <property type="match status" value="1"/>
</dbReference>
<dbReference type="InterPro" id="IPR024442">
    <property type="entry name" value="Transposase_Zn_ribbon"/>
</dbReference>
<dbReference type="Proteomes" id="UP000078292">
    <property type="component" value="Unassembled WGS sequence"/>
</dbReference>
<dbReference type="STRING" id="1837282.A6F49_01345"/>
<evidence type="ECO:0000313" key="2">
    <source>
        <dbReference type="EMBL" id="OAV52030.1"/>
    </source>
</evidence>
<dbReference type="OrthoDB" id="5365332at2"/>
<keyword evidence="3" id="KW-1185">Reference proteome</keyword>
<comment type="caution">
    <text evidence="2">The sequence shown here is derived from an EMBL/GenBank/DDBJ whole genome shotgun (WGS) entry which is preliminary data.</text>
</comment>
<feature type="domain" description="Transposase zinc-ribbon" evidence="1">
    <location>
        <begin position="31"/>
        <end position="74"/>
    </location>
</feature>
<dbReference type="AlphaFoldDB" id="A0A1B7LV79"/>
<accession>A0A1B7LV79</accession>
<evidence type="ECO:0000259" key="1">
    <source>
        <dbReference type="Pfam" id="PF12760"/>
    </source>
</evidence>
<organism evidence="2 3">
    <name type="scientific">Enteractinococcus helveticum</name>
    <dbReference type="NCBI Taxonomy" id="1837282"/>
    <lineage>
        <taxon>Bacteria</taxon>
        <taxon>Bacillati</taxon>
        <taxon>Actinomycetota</taxon>
        <taxon>Actinomycetes</taxon>
        <taxon>Micrococcales</taxon>
        <taxon>Micrococcaceae</taxon>
    </lineage>
</organism>
<evidence type="ECO:0000313" key="3">
    <source>
        <dbReference type="Proteomes" id="UP000078292"/>
    </source>
</evidence>
<proteinExistence type="predicted"/>
<protein>
    <recommendedName>
        <fullName evidence="1">Transposase zinc-ribbon domain-containing protein</fullName>
    </recommendedName>
</protein>
<reference evidence="2 3" key="1">
    <citation type="submission" date="2016-04" db="EMBL/GenBank/DDBJ databases">
        <title>First whole genome shotgun sequence of the bacterium Enteractinococcus sp. strain UASWS1574.</title>
        <authorList>
            <person name="Crovadore J."/>
            <person name="Chablais R."/>
            <person name="Lefort F."/>
        </authorList>
    </citation>
    <scope>NUCLEOTIDE SEQUENCE [LARGE SCALE GENOMIC DNA]</scope>
    <source>
        <strain evidence="2 3">UASWS1574</strain>
    </source>
</reference>
<sequence>MSDFTANSADGHPVVGVDYPADLAQFRSWLPSDQACLDYLDWLRWPAGSVCPHCAADATSGDRAGRYRCARCRRRVSVTTGTIFHDTRAPLSVWFEAAWLLTVNKNAGVSAAHLHQILPINSYQTAWTMLAKFHSVMSSANSQLLAGHIELDETFFGGPKAGVRGRGALGKTWLPVP</sequence>
<gene>
    <name evidence="2" type="ORF">A6F49_01345</name>
</gene>
<name>A0A1B7LV79_9MICC</name>